<protein>
    <submittedName>
        <fullName evidence="1">Uncharacterized protein</fullName>
    </submittedName>
</protein>
<gene>
    <name evidence="1" type="ORF">FXN65_12220</name>
</gene>
<dbReference type="EMBL" id="CP043311">
    <property type="protein sequence ID" value="QEY62800.1"/>
    <property type="molecule type" value="Genomic_DNA"/>
</dbReference>
<name>A0A5J6QJQ5_9GAMM</name>
<reference evidence="1 2" key="1">
    <citation type="submission" date="2019-08" db="EMBL/GenBank/DDBJ databases">
        <title>Whole-genome Sequencing of e-waste polymer degrading bacterium Pseudomonas sp. strain PE08.</title>
        <authorList>
            <person name="Kirdat K."/>
            <person name="Debbarma P."/>
            <person name="Narawade N."/>
            <person name="Suyal D."/>
            <person name="Thorat V."/>
            <person name="Shouche Y."/>
            <person name="Goel R."/>
            <person name="Yadav A."/>
        </authorList>
    </citation>
    <scope>NUCLEOTIDE SEQUENCE [LARGE SCALE GENOMIC DNA]</scope>
    <source>
        <strain evidence="1 2">PE08</strain>
    </source>
</reference>
<dbReference type="AlphaFoldDB" id="A0A5J6QJQ5"/>
<proteinExistence type="predicted"/>
<dbReference type="Proteomes" id="UP000327179">
    <property type="component" value="Chromosome"/>
</dbReference>
<keyword evidence="2" id="KW-1185">Reference proteome</keyword>
<dbReference type="RefSeq" id="WP_151133456.1">
    <property type="nucleotide sequence ID" value="NZ_CP043311.1"/>
</dbReference>
<dbReference type="InterPro" id="IPR048081">
    <property type="entry name" value="T3SS_coreg_PtrC-like"/>
</dbReference>
<organism evidence="1 2">
    <name type="scientific">Metapseudomonas lalkuanensis</name>
    <dbReference type="NCBI Taxonomy" id="2604832"/>
    <lineage>
        <taxon>Bacteria</taxon>
        <taxon>Pseudomonadati</taxon>
        <taxon>Pseudomonadota</taxon>
        <taxon>Gammaproteobacteria</taxon>
        <taxon>Pseudomonadales</taxon>
        <taxon>Pseudomonadaceae</taxon>
        <taxon>Metapseudomonas</taxon>
    </lineage>
</organism>
<sequence length="64" mass="7151">MSADPRISDSLYQVTHVTLDELRLHFETEVVVSLDDGRLAVREAPTPVAERKALRELIYASQAA</sequence>
<accession>A0A5J6QJQ5</accession>
<evidence type="ECO:0000313" key="2">
    <source>
        <dbReference type="Proteomes" id="UP000327179"/>
    </source>
</evidence>
<dbReference type="KEGG" id="plal:FXN65_12220"/>
<evidence type="ECO:0000313" key="1">
    <source>
        <dbReference type="EMBL" id="QEY62800.1"/>
    </source>
</evidence>
<dbReference type="NCBIfam" id="NF041597">
    <property type="entry name" value="T3SS_coreg_PtrC"/>
    <property type="match status" value="1"/>
</dbReference>